<organism evidence="7 8">
    <name type="scientific">Methylobacterium oryzae</name>
    <dbReference type="NCBI Taxonomy" id="334852"/>
    <lineage>
        <taxon>Bacteria</taxon>
        <taxon>Pseudomonadati</taxon>
        <taxon>Pseudomonadota</taxon>
        <taxon>Alphaproteobacteria</taxon>
        <taxon>Hyphomicrobiales</taxon>
        <taxon>Methylobacteriaceae</taxon>
        <taxon>Methylobacterium</taxon>
    </lineage>
</organism>
<protein>
    <submittedName>
        <fullName evidence="7">LysR family transcriptional regulator</fullName>
    </submittedName>
</protein>
<dbReference type="Gene3D" id="3.40.190.290">
    <property type="match status" value="1"/>
</dbReference>
<accession>A0ABU7TVK6</accession>
<gene>
    <name evidence="7" type="ORF">MOTC310_24000</name>
</gene>
<evidence type="ECO:0000313" key="7">
    <source>
        <dbReference type="EMBL" id="MEE7493352.1"/>
    </source>
</evidence>
<keyword evidence="8" id="KW-1185">Reference proteome</keyword>
<dbReference type="Pfam" id="PF03466">
    <property type="entry name" value="LysR_substrate"/>
    <property type="match status" value="1"/>
</dbReference>
<feature type="region of interest" description="Disordered" evidence="5">
    <location>
        <begin position="314"/>
        <end position="333"/>
    </location>
</feature>
<evidence type="ECO:0000256" key="3">
    <source>
        <dbReference type="ARBA" id="ARBA00023125"/>
    </source>
</evidence>
<dbReference type="InterPro" id="IPR036390">
    <property type="entry name" value="WH_DNA-bd_sf"/>
</dbReference>
<dbReference type="Pfam" id="PF00126">
    <property type="entry name" value="HTH_1"/>
    <property type="match status" value="1"/>
</dbReference>
<evidence type="ECO:0000256" key="4">
    <source>
        <dbReference type="ARBA" id="ARBA00023163"/>
    </source>
</evidence>
<evidence type="ECO:0000256" key="5">
    <source>
        <dbReference type="SAM" id="MobiDB-lite"/>
    </source>
</evidence>
<dbReference type="InterPro" id="IPR058163">
    <property type="entry name" value="LysR-type_TF_proteobact-type"/>
</dbReference>
<dbReference type="PANTHER" id="PTHR30537">
    <property type="entry name" value="HTH-TYPE TRANSCRIPTIONAL REGULATOR"/>
    <property type="match status" value="1"/>
</dbReference>
<sequence>MDQLASLRIFVRVVELGSFSKAAEDLRLSQSTITKNVAWLETHVGARLLNRNTRGGGPSELGLAYYERCKAVLAQLDEADGLVRGRQAELSGTLRVSTSVAFGEAVIGPLLVPFLNANPSLRIELTCEDAYVDLISRGVDVALRMGRLADSSLGSRYLGANPWVMAAAPSYLARRGCPRVPADLRDHDCIVYSSVQGDAVWPLRADVGIVEATQVHGVLRSNNLPTLLSAARAGLGIAILPRYVAETALRISELRAVMADYALPDQELYAVFPSPKLVPRKADALIRYLVPHLKGCWWRSCGLHQDRLFPEGIDDIDPLGSPPAEPGDTVPMR</sequence>
<feature type="domain" description="HTH lysR-type" evidence="6">
    <location>
        <begin position="1"/>
        <end position="59"/>
    </location>
</feature>
<evidence type="ECO:0000256" key="2">
    <source>
        <dbReference type="ARBA" id="ARBA00023015"/>
    </source>
</evidence>
<dbReference type="Proteomes" id="UP001355206">
    <property type="component" value="Unassembled WGS sequence"/>
</dbReference>
<dbReference type="InterPro" id="IPR000847">
    <property type="entry name" value="LysR_HTH_N"/>
</dbReference>
<keyword evidence="3" id="KW-0238">DNA-binding</keyword>
<name>A0ABU7TVK6_9HYPH</name>
<keyword evidence="4" id="KW-0804">Transcription</keyword>
<dbReference type="PROSITE" id="PS50931">
    <property type="entry name" value="HTH_LYSR"/>
    <property type="match status" value="1"/>
</dbReference>
<dbReference type="InterPro" id="IPR036388">
    <property type="entry name" value="WH-like_DNA-bd_sf"/>
</dbReference>
<dbReference type="SUPFAM" id="SSF53850">
    <property type="entry name" value="Periplasmic binding protein-like II"/>
    <property type="match status" value="1"/>
</dbReference>
<keyword evidence="2" id="KW-0805">Transcription regulation</keyword>
<comment type="similarity">
    <text evidence="1">Belongs to the LysR transcriptional regulatory family.</text>
</comment>
<dbReference type="Gene3D" id="1.10.10.10">
    <property type="entry name" value="Winged helix-like DNA-binding domain superfamily/Winged helix DNA-binding domain"/>
    <property type="match status" value="1"/>
</dbReference>
<comment type="caution">
    <text evidence="7">The sequence shown here is derived from an EMBL/GenBank/DDBJ whole genome shotgun (WGS) entry which is preliminary data.</text>
</comment>
<dbReference type="EMBL" id="MLCA01000014">
    <property type="protein sequence ID" value="MEE7493352.1"/>
    <property type="molecule type" value="Genomic_DNA"/>
</dbReference>
<dbReference type="InterPro" id="IPR005119">
    <property type="entry name" value="LysR_subst-bd"/>
</dbReference>
<proteinExistence type="inferred from homology"/>
<dbReference type="RefSeq" id="WP_331303586.1">
    <property type="nucleotide sequence ID" value="NZ_MLCA01000014.1"/>
</dbReference>
<reference evidence="7 8" key="1">
    <citation type="journal article" date="2012" name="Genet. Mol. Biol.">
        <title>Analysis of 16S rRNA and mxaF genes revealing insights into Methylobacterium niche-specific plant association.</title>
        <authorList>
            <person name="Dourado M.N."/>
            <person name="Andreote F.D."/>
            <person name="Dini-Andreote F."/>
            <person name="Conti R."/>
            <person name="Araujo J.M."/>
            <person name="Araujo W.L."/>
        </authorList>
    </citation>
    <scope>NUCLEOTIDE SEQUENCE [LARGE SCALE GENOMIC DNA]</scope>
    <source>
        <strain evidence="7 8">TC3-10</strain>
    </source>
</reference>
<dbReference type="PANTHER" id="PTHR30537:SF5">
    <property type="entry name" value="HTH-TYPE TRANSCRIPTIONAL ACTIVATOR TTDR-RELATED"/>
    <property type="match status" value="1"/>
</dbReference>
<evidence type="ECO:0000259" key="6">
    <source>
        <dbReference type="PROSITE" id="PS50931"/>
    </source>
</evidence>
<evidence type="ECO:0000313" key="8">
    <source>
        <dbReference type="Proteomes" id="UP001355206"/>
    </source>
</evidence>
<dbReference type="PRINTS" id="PR00039">
    <property type="entry name" value="HTHLYSR"/>
</dbReference>
<dbReference type="CDD" id="cd08422">
    <property type="entry name" value="PBP2_CrgA_like"/>
    <property type="match status" value="1"/>
</dbReference>
<evidence type="ECO:0000256" key="1">
    <source>
        <dbReference type="ARBA" id="ARBA00009437"/>
    </source>
</evidence>
<dbReference type="SUPFAM" id="SSF46785">
    <property type="entry name" value="Winged helix' DNA-binding domain"/>
    <property type="match status" value="1"/>
</dbReference>